<feature type="domain" description="HIT" evidence="20">
    <location>
        <begin position="81"/>
        <end position="206"/>
    </location>
</feature>
<evidence type="ECO:0000259" key="20">
    <source>
        <dbReference type="Pfam" id="PF01230"/>
    </source>
</evidence>
<dbReference type="GO" id="GO:0046872">
    <property type="term" value="F:metal ion binding"/>
    <property type="evidence" value="ECO:0007669"/>
    <property type="project" value="UniProtKB-KW"/>
</dbReference>
<feature type="compositionally biased region" description="Basic and acidic residues" evidence="19">
    <location>
        <begin position="48"/>
        <end position="60"/>
    </location>
</feature>
<evidence type="ECO:0000256" key="1">
    <source>
        <dbReference type="ARBA" id="ARBA00004123"/>
    </source>
</evidence>
<dbReference type="SUPFAM" id="SSF54197">
    <property type="entry name" value="HIT-like"/>
    <property type="match status" value="1"/>
</dbReference>
<dbReference type="AlphaFoldDB" id="A0A8K0L757"/>
<protein>
    <recommendedName>
        <fullName evidence="17">Aprataxin-like protein</fullName>
        <ecNumber evidence="4">3.6.1.71</ecNumber>
        <ecNumber evidence="3">3.6.1.72</ecNumber>
    </recommendedName>
    <alternativeName>
        <fullName evidence="18">Hit family protein 3</fullName>
    </alternativeName>
</protein>
<gene>
    <name evidence="22" type="ORF">KVT40_000321</name>
</gene>
<dbReference type="InterPro" id="IPR036265">
    <property type="entry name" value="HIT-like_sf"/>
</dbReference>
<evidence type="ECO:0000256" key="19">
    <source>
        <dbReference type="SAM" id="MobiDB-lite"/>
    </source>
</evidence>
<comment type="catalytic activity">
    <reaction evidence="14">
        <text>a 5'-end adenosine-5'-diphospho-5'-2'-deoxyribonucleoside-DNA + H2O = a 5'-end 5'-phospho-2'-deoxyribonucleoside-DNA + AMP + 2 H(+)</text>
        <dbReference type="Rhea" id="RHEA:52128"/>
        <dbReference type="Rhea" id="RHEA-COMP:13180"/>
        <dbReference type="Rhea" id="RHEA-COMP:13181"/>
        <dbReference type="ChEBI" id="CHEBI:15377"/>
        <dbReference type="ChEBI" id="CHEBI:15378"/>
        <dbReference type="ChEBI" id="CHEBI:136412"/>
        <dbReference type="ChEBI" id="CHEBI:136413"/>
        <dbReference type="ChEBI" id="CHEBI:456215"/>
        <dbReference type="EC" id="3.6.1.71"/>
    </reaction>
</comment>
<evidence type="ECO:0000256" key="5">
    <source>
        <dbReference type="ARBA" id="ARBA00022490"/>
    </source>
</evidence>
<evidence type="ECO:0000256" key="12">
    <source>
        <dbReference type="ARBA" id="ARBA00023242"/>
    </source>
</evidence>
<evidence type="ECO:0000256" key="3">
    <source>
        <dbReference type="ARBA" id="ARBA00012495"/>
    </source>
</evidence>
<evidence type="ECO:0000256" key="6">
    <source>
        <dbReference type="ARBA" id="ARBA00022723"/>
    </source>
</evidence>
<dbReference type="PANTHER" id="PTHR12486">
    <property type="entry name" value="APRATAXIN-RELATED"/>
    <property type="match status" value="1"/>
</dbReference>
<keyword evidence="9" id="KW-0862">Zinc</keyword>
<evidence type="ECO:0000256" key="11">
    <source>
        <dbReference type="ARBA" id="ARBA00023204"/>
    </source>
</evidence>
<evidence type="ECO:0000313" key="23">
    <source>
        <dbReference type="Proteomes" id="UP000809789"/>
    </source>
</evidence>
<keyword evidence="7" id="KW-0227">DNA damage</keyword>
<dbReference type="Gene3D" id="3.30.428.10">
    <property type="entry name" value="HIT-like"/>
    <property type="match status" value="1"/>
</dbReference>
<evidence type="ECO:0000256" key="15">
    <source>
        <dbReference type="ARBA" id="ARBA00044713"/>
    </source>
</evidence>
<keyword evidence="11" id="KW-0234">DNA repair</keyword>
<feature type="region of interest" description="Disordered" evidence="19">
    <location>
        <begin position="1"/>
        <end position="60"/>
    </location>
</feature>
<evidence type="ECO:0000256" key="17">
    <source>
        <dbReference type="ARBA" id="ARBA00068941"/>
    </source>
</evidence>
<dbReference type="FunFam" id="3.30.428.10:FF:000017">
    <property type="entry name" value="Aprataxin-like protein"/>
    <property type="match status" value="1"/>
</dbReference>
<reference evidence="22" key="1">
    <citation type="submission" date="2021-07" db="EMBL/GenBank/DDBJ databases">
        <title>Elsinoe batatas strain:CRI-CJ2 Genome sequencing and assembly.</title>
        <authorList>
            <person name="Huang L."/>
        </authorList>
    </citation>
    <scope>NUCLEOTIDE SEQUENCE</scope>
    <source>
        <strain evidence="22">CRI-CJ2</strain>
    </source>
</reference>
<dbReference type="PANTHER" id="PTHR12486:SF4">
    <property type="entry name" value="APRATAXIN"/>
    <property type="match status" value="1"/>
</dbReference>
<dbReference type="GO" id="GO:0003725">
    <property type="term" value="F:double-stranded RNA binding"/>
    <property type="evidence" value="ECO:0007669"/>
    <property type="project" value="TreeGrafter"/>
</dbReference>
<dbReference type="Proteomes" id="UP000809789">
    <property type="component" value="Unassembled WGS sequence"/>
</dbReference>
<keyword evidence="12" id="KW-0539">Nucleus</keyword>
<evidence type="ECO:0000256" key="14">
    <source>
        <dbReference type="ARBA" id="ARBA00044639"/>
    </source>
</evidence>
<accession>A0A8K0L757</accession>
<dbReference type="GO" id="GO:0000012">
    <property type="term" value="P:single strand break repair"/>
    <property type="evidence" value="ECO:0007669"/>
    <property type="project" value="TreeGrafter"/>
</dbReference>
<evidence type="ECO:0000256" key="9">
    <source>
        <dbReference type="ARBA" id="ARBA00022833"/>
    </source>
</evidence>
<dbReference type="OrthoDB" id="3512845at2759"/>
<dbReference type="InterPro" id="IPR011146">
    <property type="entry name" value="HIT-like"/>
</dbReference>
<comment type="function">
    <text evidence="16">DNA-binding protein involved in single-strand DNA break repair, double-strand DNA break repair and base excision repair. Resolves abortive DNA ligation intermediates formed either at base excision sites, or when DNA ligases attempt to repair non-ligatable breaks induced by reactive oxygen species. Catalyzes the release of adenylate groups covalently linked to 5'-phosphate termini, resulting in the production of 5'-phosphate termini that can be efficiently rejoined. Likewise, catalyzes the release of 3'-linked guanosine (DNAppG) and inosine (DNAppI) from DNA, but has higher specific activity with 5'-linked adenosine (AppDNA).</text>
</comment>
<keyword evidence="8" id="KW-0378">Hydrolase</keyword>
<dbReference type="GO" id="GO:0120108">
    <property type="term" value="F:DNA-3'-diphospho-5'-guanosine diphosphatase activity"/>
    <property type="evidence" value="ECO:0007669"/>
    <property type="project" value="UniProtKB-EC"/>
</dbReference>
<evidence type="ECO:0000256" key="4">
    <source>
        <dbReference type="ARBA" id="ARBA00012496"/>
    </source>
</evidence>
<sequence length="282" mass="32235">MGHDEGAIDSVTGEEIRGTAIPDKSASSGNSQKKSTNAFTALMSKKPKPADPNHKPWENKKFYGGRDGLKAYTVEPEAFGPDRMISYNDEFVLIHDVYPKSSIHTLVLPRDPIKNEEHPFDAFEDPEFLAKTKVETEKAKQLVASELRRRYGRYSTQEQARIEAMEADEMPDELPLGRDWLKEVKAGIHAHPSMTHLHVHVMSRDNVNECMRHRKHYESFNTDFLVPLEAFPLAPDDPRRHPGANGILDQDLRCWRCGQNFGNKFAKLKAHLDDEFEAWKKE</sequence>
<keyword evidence="23" id="KW-1185">Reference proteome</keyword>
<evidence type="ECO:0000256" key="13">
    <source>
        <dbReference type="ARBA" id="ARBA00024601"/>
    </source>
</evidence>
<comment type="caution">
    <text evidence="22">The sequence shown here is derived from an EMBL/GenBank/DDBJ whole genome shotgun (WGS) entry which is preliminary data.</text>
</comment>
<evidence type="ECO:0000259" key="21">
    <source>
        <dbReference type="Pfam" id="PF16278"/>
    </source>
</evidence>
<name>A0A8K0L757_9PEZI</name>
<evidence type="ECO:0000256" key="8">
    <source>
        <dbReference type="ARBA" id="ARBA00022801"/>
    </source>
</evidence>
<evidence type="ECO:0000313" key="22">
    <source>
        <dbReference type="EMBL" id="KAG8631181.1"/>
    </source>
</evidence>
<dbReference type="Pfam" id="PF01230">
    <property type="entry name" value="HIT"/>
    <property type="match status" value="1"/>
</dbReference>
<dbReference type="Pfam" id="PF16278">
    <property type="entry name" value="zf-C2HE"/>
    <property type="match status" value="1"/>
</dbReference>
<evidence type="ECO:0000256" key="2">
    <source>
        <dbReference type="ARBA" id="ARBA00004496"/>
    </source>
</evidence>
<feature type="compositionally biased region" description="Polar residues" evidence="19">
    <location>
        <begin position="25"/>
        <end position="39"/>
    </location>
</feature>
<dbReference type="EMBL" id="JAESVG020000001">
    <property type="protein sequence ID" value="KAG8631181.1"/>
    <property type="molecule type" value="Genomic_DNA"/>
</dbReference>
<evidence type="ECO:0000256" key="7">
    <source>
        <dbReference type="ARBA" id="ARBA00022763"/>
    </source>
</evidence>
<comment type="subcellular location">
    <subcellularLocation>
        <location evidence="2">Cytoplasm</location>
    </subcellularLocation>
    <subcellularLocation>
        <location evidence="1">Nucleus</location>
    </subcellularLocation>
</comment>
<evidence type="ECO:0000256" key="16">
    <source>
        <dbReference type="ARBA" id="ARBA00059438"/>
    </source>
</evidence>
<dbReference type="GO" id="GO:0005634">
    <property type="term" value="C:nucleus"/>
    <property type="evidence" value="ECO:0007669"/>
    <property type="project" value="UniProtKB-SubCell"/>
</dbReference>
<keyword evidence="5" id="KW-0963">Cytoplasm</keyword>
<dbReference type="GO" id="GO:0005737">
    <property type="term" value="C:cytoplasm"/>
    <property type="evidence" value="ECO:0007669"/>
    <property type="project" value="UniProtKB-SubCell"/>
</dbReference>
<feature type="domain" description="Aprataxin C2HE/C2H2/C2HC zinc finger" evidence="21">
    <location>
        <begin position="221"/>
        <end position="277"/>
    </location>
</feature>
<organism evidence="22 23">
    <name type="scientific">Elsinoe batatas</name>
    <dbReference type="NCBI Taxonomy" id="2601811"/>
    <lineage>
        <taxon>Eukaryota</taxon>
        <taxon>Fungi</taxon>
        <taxon>Dikarya</taxon>
        <taxon>Ascomycota</taxon>
        <taxon>Pezizomycotina</taxon>
        <taxon>Dothideomycetes</taxon>
        <taxon>Dothideomycetidae</taxon>
        <taxon>Myriangiales</taxon>
        <taxon>Elsinoaceae</taxon>
        <taxon>Elsinoe</taxon>
    </lineage>
</organism>
<comment type="catalytic activity">
    <reaction evidence="13">
        <text>a 3'-end 2'-deoxyribonucleotide-3'-diphospho-5'-guanosine-DNA + H2O = a 3'-end 2'-deoxyribonucleotide 3'-phosphate-DNA + GMP + 2 H(+)</text>
        <dbReference type="Rhea" id="RHEA:52140"/>
        <dbReference type="Rhea" id="RHEA-COMP:13186"/>
        <dbReference type="Rhea" id="RHEA-COMP:13187"/>
        <dbReference type="ChEBI" id="CHEBI:15377"/>
        <dbReference type="ChEBI" id="CHEBI:15378"/>
        <dbReference type="ChEBI" id="CHEBI:58115"/>
        <dbReference type="ChEBI" id="CHEBI:136419"/>
        <dbReference type="ChEBI" id="CHEBI:136420"/>
        <dbReference type="EC" id="3.6.1.72"/>
    </reaction>
</comment>
<dbReference type="EC" id="3.6.1.71" evidence="4"/>
<dbReference type="GO" id="GO:1990165">
    <property type="term" value="F:single-strand break-containing DNA binding"/>
    <property type="evidence" value="ECO:0007669"/>
    <property type="project" value="TreeGrafter"/>
</dbReference>
<dbReference type="InterPro" id="IPR032566">
    <property type="entry name" value="Znf-C2HE"/>
</dbReference>
<dbReference type="GO" id="GO:0033699">
    <property type="term" value="F:DNA 5'-adenosine monophosphate hydrolase activity"/>
    <property type="evidence" value="ECO:0007669"/>
    <property type="project" value="UniProtKB-EC"/>
</dbReference>
<comment type="catalytic activity">
    <reaction evidence="15">
        <text>a 5'-end adenosine-5'-diphospho-5'-ribonucleoside-2'-deoxyribonucleotide-DNA + H2O = a 5'-end 5'-phospho-ribonucleoside-2'-deoxyribonucleotide-DNA + AMP + 2 H(+)</text>
        <dbReference type="Rhea" id="RHEA:52132"/>
        <dbReference type="Rhea" id="RHEA-COMP:13182"/>
        <dbReference type="Rhea" id="RHEA-COMP:13183"/>
        <dbReference type="ChEBI" id="CHEBI:15377"/>
        <dbReference type="ChEBI" id="CHEBI:15378"/>
        <dbReference type="ChEBI" id="CHEBI:136414"/>
        <dbReference type="ChEBI" id="CHEBI:136415"/>
        <dbReference type="ChEBI" id="CHEBI:456215"/>
        <dbReference type="EC" id="3.6.1.71"/>
    </reaction>
</comment>
<evidence type="ECO:0000256" key="10">
    <source>
        <dbReference type="ARBA" id="ARBA00023125"/>
    </source>
</evidence>
<proteinExistence type="predicted"/>
<dbReference type="GO" id="GO:0003697">
    <property type="term" value="F:single-stranded DNA binding"/>
    <property type="evidence" value="ECO:0007669"/>
    <property type="project" value="TreeGrafter"/>
</dbReference>
<keyword evidence="6" id="KW-0479">Metal-binding</keyword>
<keyword evidence="10" id="KW-0238">DNA-binding</keyword>
<dbReference type="EC" id="3.6.1.72" evidence="3"/>
<evidence type="ECO:0000256" key="18">
    <source>
        <dbReference type="ARBA" id="ARBA00076243"/>
    </source>
</evidence>
<dbReference type="GO" id="GO:0030983">
    <property type="term" value="F:mismatched DNA binding"/>
    <property type="evidence" value="ECO:0007669"/>
    <property type="project" value="TreeGrafter"/>
</dbReference>